<reference evidence="1 2" key="1">
    <citation type="journal article" date="2014" name="Agronomy (Basel)">
        <title>A Draft Genome Sequence for Ensete ventricosum, the Drought-Tolerant Tree Against Hunger.</title>
        <authorList>
            <person name="Harrison J."/>
            <person name="Moore K.A."/>
            <person name="Paszkiewicz K."/>
            <person name="Jones T."/>
            <person name="Grant M."/>
            <person name="Ambacheew D."/>
            <person name="Muzemil S."/>
            <person name="Studholme D.J."/>
        </authorList>
    </citation>
    <scope>NUCLEOTIDE SEQUENCE [LARGE SCALE GENOMIC DNA]</scope>
</reference>
<dbReference type="EMBL" id="AMZH03005216">
    <property type="protein sequence ID" value="RRT66982.1"/>
    <property type="molecule type" value="Genomic_DNA"/>
</dbReference>
<dbReference type="AlphaFoldDB" id="A0A426ZSG9"/>
<comment type="caution">
    <text evidence="1">The sequence shown here is derived from an EMBL/GenBank/DDBJ whole genome shotgun (WGS) entry which is preliminary data.</text>
</comment>
<evidence type="ECO:0000313" key="1">
    <source>
        <dbReference type="EMBL" id="RRT66982.1"/>
    </source>
</evidence>
<gene>
    <name evidence="1" type="ORF">B296_00013384</name>
</gene>
<evidence type="ECO:0000313" key="2">
    <source>
        <dbReference type="Proteomes" id="UP000287651"/>
    </source>
</evidence>
<protein>
    <submittedName>
        <fullName evidence="1">Uncharacterized protein</fullName>
    </submittedName>
</protein>
<sequence length="69" mass="7831">MGLFSLAPEDDGVEPAPALVHAKHTAPSHPQFIYTNHVLSHNCSNVAHGLFMMEDYITHQAYYFGFYHR</sequence>
<organism evidence="1 2">
    <name type="scientific">Ensete ventricosum</name>
    <name type="common">Abyssinian banana</name>
    <name type="synonym">Musa ensete</name>
    <dbReference type="NCBI Taxonomy" id="4639"/>
    <lineage>
        <taxon>Eukaryota</taxon>
        <taxon>Viridiplantae</taxon>
        <taxon>Streptophyta</taxon>
        <taxon>Embryophyta</taxon>
        <taxon>Tracheophyta</taxon>
        <taxon>Spermatophyta</taxon>
        <taxon>Magnoliopsida</taxon>
        <taxon>Liliopsida</taxon>
        <taxon>Zingiberales</taxon>
        <taxon>Musaceae</taxon>
        <taxon>Ensete</taxon>
    </lineage>
</organism>
<dbReference type="Proteomes" id="UP000287651">
    <property type="component" value="Unassembled WGS sequence"/>
</dbReference>
<name>A0A426ZSG9_ENSVE</name>
<proteinExistence type="predicted"/>
<accession>A0A426ZSG9</accession>